<feature type="transmembrane region" description="Helical" evidence="6">
    <location>
        <begin position="91"/>
        <end position="116"/>
    </location>
</feature>
<evidence type="ECO:0000256" key="5">
    <source>
        <dbReference type="ARBA" id="ARBA00023136"/>
    </source>
</evidence>
<evidence type="ECO:0000259" key="7">
    <source>
        <dbReference type="Pfam" id="PF04138"/>
    </source>
</evidence>
<evidence type="ECO:0000313" key="9">
    <source>
        <dbReference type="Proteomes" id="UP000320244"/>
    </source>
</evidence>
<dbReference type="GO" id="GO:0000271">
    <property type="term" value="P:polysaccharide biosynthetic process"/>
    <property type="evidence" value="ECO:0007669"/>
    <property type="project" value="InterPro"/>
</dbReference>
<protein>
    <submittedName>
        <fullName evidence="8">GtrA family protein</fullName>
    </submittedName>
</protein>
<dbReference type="EMBL" id="VCQV01000022">
    <property type="protein sequence ID" value="TWP35060.1"/>
    <property type="molecule type" value="Genomic_DNA"/>
</dbReference>
<comment type="similarity">
    <text evidence="2">Belongs to the GtrA family.</text>
</comment>
<evidence type="ECO:0000256" key="6">
    <source>
        <dbReference type="SAM" id="Phobius"/>
    </source>
</evidence>
<accession>A0A563DXS4</accession>
<feature type="domain" description="GtrA/DPMS transmembrane" evidence="7">
    <location>
        <begin position="27"/>
        <end position="148"/>
    </location>
</feature>
<dbReference type="AlphaFoldDB" id="A0A563DXS4"/>
<keyword evidence="5 6" id="KW-0472">Membrane</keyword>
<evidence type="ECO:0000256" key="1">
    <source>
        <dbReference type="ARBA" id="ARBA00004141"/>
    </source>
</evidence>
<feature type="transmembrane region" description="Helical" evidence="6">
    <location>
        <begin position="60"/>
        <end position="79"/>
    </location>
</feature>
<organism evidence="8 9">
    <name type="scientific">Leekyejoonella antrihumi</name>
    <dbReference type="NCBI Taxonomy" id="1660198"/>
    <lineage>
        <taxon>Bacteria</taxon>
        <taxon>Bacillati</taxon>
        <taxon>Actinomycetota</taxon>
        <taxon>Actinomycetes</taxon>
        <taxon>Micrococcales</taxon>
        <taxon>Dermacoccaceae</taxon>
        <taxon>Leekyejoonella</taxon>
    </lineage>
</organism>
<reference evidence="8 9" key="1">
    <citation type="submission" date="2019-05" db="EMBL/GenBank/DDBJ databases">
        <authorList>
            <person name="Lee S.D."/>
        </authorList>
    </citation>
    <scope>NUCLEOTIDE SEQUENCE [LARGE SCALE GENOMIC DNA]</scope>
    <source>
        <strain evidence="8 9">C5-26</strain>
    </source>
</reference>
<gene>
    <name evidence="8" type="ORF">FGL98_14975</name>
</gene>
<dbReference type="OrthoDB" id="9807815at2"/>
<feature type="transmembrane region" description="Helical" evidence="6">
    <location>
        <begin position="122"/>
        <end position="141"/>
    </location>
</feature>
<evidence type="ECO:0000256" key="3">
    <source>
        <dbReference type="ARBA" id="ARBA00022692"/>
    </source>
</evidence>
<comment type="subcellular location">
    <subcellularLocation>
        <location evidence="1">Membrane</location>
        <topology evidence="1">Multi-pass membrane protein</topology>
    </subcellularLocation>
</comment>
<keyword evidence="3 6" id="KW-0812">Transmembrane</keyword>
<dbReference type="PANTHER" id="PTHR38459:SF1">
    <property type="entry name" value="PROPHAGE BACTOPRENOL-LINKED GLUCOSE TRANSLOCASE HOMOLOG"/>
    <property type="match status" value="1"/>
</dbReference>
<name>A0A563DXS4_9MICO</name>
<dbReference type="PANTHER" id="PTHR38459">
    <property type="entry name" value="PROPHAGE BACTOPRENOL-LINKED GLUCOSE TRANSLOCASE HOMOLOG"/>
    <property type="match status" value="1"/>
</dbReference>
<dbReference type="Proteomes" id="UP000320244">
    <property type="component" value="Unassembled WGS sequence"/>
</dbReference>
<dbReference type="InterPro" id="IPR007267">
    <property type="entry name" value="GtrA_DPMS_TM"/>
</dbReference>
<proteinExistence type="inferred from homology"/>
<keyword evidence="9" id="KW-1185">Reference proteome</keyword>
<evidence type="ECO:0000256" key="4">
    <source>
        <dbReference type="ARBA" id="ARBA00022989"/>
    </source>
</evidence>
<dbReference type="Pfam" id="PF04138">
    <property type="entry name" value="GtrA_DPMS_TM"/>
    <property type="match status" value="1"/>
</dbReference>
<feature type="transmembrane region" description="Helical" evidence="6">
    <location>
        <begin position="25"/>
        <end position="48"/>
    </location>
</feature>
<keyword evidence="4 6" id="KW-1133">Transmembrane helix</keyword>
<reference evidence="8 9" key="2">
    <citation type="submission" date="2019-08" db="EMBL/GenBank/DDBJ databases">
        <title>Jejuicoccus antrihumi gen. nov., sp. nov., a new member of the family Dermacoccaceae isolated from a cave.</title>
        <authorList>
            <person name="Schumann P."/>
            <person name="Kim I.S."/>
        </authorList>
    </citation>
    <scope>NUCLEOTIDE SEQUENCE [LARGE SCALE GENOMIC DNA]</scope>
    <source>
        <strain evidence="8 9">C5-26</strain>
    </source>
</reference>
<dbReference type="GO" id="GO:0005886">
    <property type="term" value="C:plasma membrane"/>
    <property type="evidence" value="ECO:0007669"/>
    <property type="project" value="TreeGrafter"/>
</dbReference>
<evidence type="ECO:0000256" key="2">
    <source>
        <dbReference type="ARBA" id="ARBA00009399"/>
    </source>
</evidence>
<comment type="caution">
    <text evidence="8">The sequence shown here is derived from an EMBL/GenBank/DDBJ whole genome shotgun (WGS) entry which is preliminary data.</text>
</comment>
<evidence type="ECO:0000313" key="8">
    <source>
        <dbReference type="EMBL" id="TWP35060.1"/>
    </source>
</evidence>
<sequence>MHTRPYPRVVIDKLRRTVSVLWRELVKFGIIGVVSFVIDLGGFNWLVSGSLEHKVTTAKIISGGVATVFSWVGNRFWTFRHRHNRPVHHEAALFFAVNGVALAMSAGWVAFAHYLLNAQGALWLNINAFIGIALGTLFRFWTYRRFVFVNEDLTEPEVAAAAPTRDTP</sequence>
<dbReference type="InterPro" id="IPR051401">
    <property type="entry name" value="GtrA_CellWall_Glycosyl"/>
</dbReference>